<feature type="domain" description="EGF-like" evidence="1">
    <location>
        <begin position="455"/>
        <end position="491"/>
    </location>
</feature>
<comment type="caution">
    <text evidence="2">The sequence shown here is derived from an EMBL/GenBank/DDBJ whole genome shotgun (WGS) entry which is preliminary data.</text>
</comment>
<evidence type="ECO:0000313" key="2">
    <source>
        <dbReference type="EMBL" id="CAG2237907.1"/>
    </source>
</evidence>
<dbReference type="Pfam" id="PF01683">
    <property type="entry name" value="EB"/>
    <property type="match status" value="2"/>
</dbReference>
<feature type="domain" description="EGF-like" evidence="1">
    <location>
        <begin position="273"/>
        <end position="319"/>
    </location>
</feature>
<evidence type="ECO:0000313" key="3">
    <source>
        <dbReference type="Proteomes" id="UP000683360"/>
    </source>
</evidence>
<protein>
    <recommendedName>
        <fullName evidence="1">EGF-like domain-containing protein</fullName>
    </recommendedName>
</protein>
<dbReference type="InterPro" id="IPR000742">
    <property type="entry name" value="EGF"/>
</dbReference>
<feature type="domain" description="EGF-like" evidence="1">
    <location>
        <begin position="499"/>
        <end position="539"/>
    </location>
</feature>
<organism evidence="2 3">
    <name type="scientific">Mytilus edulis</name>
    <name type="common">Blue mussel</name>
    <dbReference type="NCBI Taxonomy" id="6550"/>
    <lineage>
        <taxon>Eukaryota</taxon>
        <taxon>Metazoa</taxon>
        <taxon>Spiralia</taxon>
        <taxon>Lophotrochozoa</taxon>
        <taxon>Mollusca</taxon>
        <taxon>Bivalvia</taxon>
        <taxon>Autobranchia</taxon>
        <taxon>Pteriomorphia</taxon>
        <taxon>Mytilida</taxon>
        <taxon>Mytiloidea</taxon>
        <taxon>Mytilidae</taxon>
        <taxon>Mytilinae</taxon>
        <taxon>Mytilus</taxon>
    </lineage>
</organism>
<name>A0A8S3TW71_MYTED</name>
<feature type="domain" description="EGF-like" evidence="1">
    <location>
        <begin position="189"/>
        <end position="229"/>
    </location>
</feature>
<feature type="domain" description="EGF-like" evidence="1">
    <location>
        <begin position="56"/>
        <end position="92"/>
    </location>
</feature>
<accession>A0A8S3TW71</accession>
<feature type="domain" description="EGF-like" evidence="1">
    <location>
        <begin position="587"/>
        <end position="633"/>
    </location>
</feature>
<dbReference type="InterPro" id="IPR006149">
    <property type="entry name" value="EB_dom"/>
</dbReference>
<dbReference type="OrthoDB" id="6129273at2759"/>
<dbReference type="SMART" id="SM00181">
    <property type="entry name" value="EGF"/>
    <property type="match status" value="10"/>
</dbReference>
<feature type="domain" description="EGF-like" evidence="1">
    <location>
        <begin position="13"/>
        <end position="48"/>
    </location>
</feature>
<feature type="domain" description="EGF-like" evidence="1">
    <location>
        <begin position="143"/>
        <end position="181"/>
    </location>
</feature>
<dbReference type="PANTHER" id="PTHR39069:SF8">
    <property type="entry name" value="FI17111P1"/>
    <property type="match status" value="1"/>
</dbReference>
<dbReference type="Proteomes" id="UP000683360">
    <property type="component" value="Unassembled WGS sequence"/>
</dbReference>
<keyword evidence="3" id="KW-1185">Reference proteome</keyword>
<dbReference type="PANTHER" id="PTHR39069">
    <property type="entry name" value="ECDYSONE-INDUCIBLE GENE E1, ISOFORM A"/>
    <property type="match status" value="1"/>
</dbReference>
<feature type="domain" description="EGF-like" evidence="1">
    <location>
        <begin position="858"/>
        <end position="896"/>
    </location>
</feature>
<dbReference type="AlphaFoldDB" id="A0A8S3TW71"/>
<proteinExistence type="predicted"/>
<gene>
    <name evidence="2" type="ORF">MEDL_50286</name>
</gene>
<sequence>MFSTSTEPGYFGPCKDDLHCHLENTECNQGHYLCQCIQTHFQRGDMCIPKISNGAPCSETAQCTDTNAYCTENVCNCKAGYFEDATKENSCTVEEGVVGFCPDVRHTCYVENSECINTVCYCLHTHYRVNGEQCVSKKPNGAECTESYQCTDTQAECVDHLCTCKDGLFEDTNTNNATTCKEKYELGSTCSREILDQCADANAECRVNAFDTYTCLCKTTHYNKGNKCVPRIVENGECEHGGNEKQCLDKMVCKKVDGVYKCQYENESALGSSCTANTISDGSIDQCTVHDAECREDIDGIIKCLCKTTYYQSSNDDCIPRKGLNEICIKNGSNLQCVEGTYCKMVDNVYKCLGEIENALGSSCTASTTNDGVNDQCTVPDAECREDVDDITKCLCKTTHYQSANGDCIPRKGINELCIKNGSNLQCVEGTYCKMVDNVHVYKCLGEIEKPNGAQCTESYQCTDTQAECVDHLCTCKDGLFDDTNNANMCKEKYELGSTCSRDILDQCADDNAECRVDAFDTYKCLCKTTHYNIGNNCVPSMYNSNICRNSGMENANMEVMKSSVWTKWFVKRWMEYTNAKSALGSSCTASTISDGSIDQCTVDDAECREDIDGIIKCLCKTTYYQSSNDDCIPRKGLNEICINNGSNLQCVEGTYCKMVDNVYKCQQEIENALGSSCTASTTNDGFNDQCTVPDAECREDIDGIIKCLCKTTHYQSSNGDCIPRKAINELCVKNGSNLQCVEGTYCKMVDNVYKCLGEIETYTGNKFTSTTEFRDPSTNCIENICQCKPGFFKDTDTSICQPKIGLETSCPPKSTDQCADDNAECDKDDSGVFKCGCKTTYYNSNNQCLPRKTENEECDKGGHELQCFDNASCDLVNNVYKCMCDDGVDFNGECNGANEMLPSLLCMILTILVLLRCKVMM</sequence>
<reference evidence="2" key="1">
    <citation type="submission" date="2021-03" db="EMBL/GenBank/DDBJ databases">
        <authorList>
            <person name="Bekaert M."/>
        </authorList>
    </citation>
    <scope>NUCLEOTIDE SEQUENCE</scope>
</reference>
<evidence type="ECO:0000259" key="1">
    <source>
        <dbReference type="SMART" id="SM00181"/>
    </source>
</evidence>
<feature type="domain" description="EGF-like" evidence="1">
    <location>
        <begin position="810"/>
        <end position="850"/>
    </location>
</feature>
<dbReference type="EMBL" id="CAJPWZ010002408">
    <property type="protein sequence ID" value="CAG2237907.1"/>
    <property type="molecule type" value="Genomic_DNA"/>
</dbReference>